<dbReference type="InterPro" id="IPR041675">
    <property type="entry name" value="PH_5"/>
</dbReference>
<organism evidence="5 6">
    <name type="scientific">Basidiobolus meristosporus CBS 931.73</name>
    <dbReference type="NCBI Taxonomy" id="1314790"/>
    <lineage>
        <taxon>Eukaryota</taxon>
        <taxon>Fungi</taxon>
        <taxon>Fungi incertae sedis</taxon>
        <taxon>Zoopagomycota</taxon>
        <taxon>Entomophthoromycotina</taxon>
        <taxon>Basidiobolomycetes</taxon>
        <taxon>Basidiobolales</taxon>
        <taxon>Basidiobolaceae</taxon>
        <taxon>Basidiobolus</taxon>
    </lineage>
</organism>
<feature type="domain" description="PH" evidence="3">
    <location>
        <begin position="46"/>
        <end position="153"/>
    </location>
</feature>
<evidence type="ECO:0000259" key="3">
    <source>
        <dbReference type="PROSITE" id="PS50003"/>
    </source>
</evidence>
<evidence type="ECO:0000256" key="2">
    <source>
        <dbReference type="ARBA" id="ARBA00022658"/>
    </source>
</evidence>
<dbReference type="InterPro" id="IPR011993">
    <property type="entry name" value="PH-like_dom_sf"/>
</dbReference>
<dbReference type="InterPro" id="IPR001180">
    <property type="entry name" value="CNH_dom"/>
</dbReference>
<keyword evidence="2" id="KW-0344">Guanine-nucleotide releasing factor</keyword>
<name>A0A1Y1YU04_9FUNG</name>
<dbReference type="Pfam" id="PF15405">
    <property type="entry name" value="PH_5"/>
    <property type="match status" value="1"/>
</dbReference>
<dbReference type="AlphaFoldDB" id="A0A1Y1YU04"/>
<evidence type="ECO:0000313" key="5">
    <source>
        <dbReference type="EMBL" id="ORY01456.1"/>
    </source>
</evidence>
<feature type="non-terminal residue" evidence="5">
    <location>
        <position position="1"/>
    </location>
</feature>
<dbReference type="InterPro" id="IPR001849">
    <property type="entry name" value="PH_domain"/>
</dbReference>
<proteinExistence type="predicted"/>
<sequence length="520" mass="59809">IKQVMTLMNEEAGKVSNSLKLQELDEKIQFKDGEHRSLCLGETNRQLIRDGSFKRKNSGFPLKLFLFDHVLLLTKEKQVSDSIEYHALCKPIPLELIALEPEVQDSSDAFEQNKVGFPFTFTSLSKPGGKYTLYASSPAERKQWVNKINEQKDKRKSERVTIFDTITTSNITFDANCQINCATTYVSYDNRKKLVIGTDLGIYTGFEDDPCSFKKTHELERVRQIYFLTEFNMVLVLQDKLLVVYSLDAFDFPDSPANRHGQKLASHVSYVNVGVCDDRKTVVYMKFRGLKSFFKVLEPVSIYQGRQKTEGKLLCQRNGFALKLMTEFYVGTQSRSVKFLKKRLYVVTSHSFEIVDLGTLHTNKSIPDVLDGTKYDFLENREGCRPIAMYRTNADEYLVCYTEVAFYVNNSGKRSRPNFLMEWEGRPTDVALYYPYVIAFDASFIEIRHVETGSLEQVIVCNGLKCLSNGENTGVIYCAMRPKHATHQCVFQLDLPSWKTSPFRNSEVFDKYMLRLYDTT</sequence>
<accession>A0A1Y1YU04</accession>
<dbReference type="SMART" id="SM00036">
    <property type="entry name" value="CNH"/>
    <property type="match status" value="1"/>
</dbReference>
<keyword evidence="1" id="KW-0597">Phosphoprotein</keyword>
<dbReference type="PANTHER" id="PTHR46572:SF1">
    <property type="entry name" value="RHO1 GUANINE NUCLEOTIDE EXCHANGE FACTOR TUS1"/>
    <property type="match status" value="1"/>
</dbReference>
<dbReference type="PROSITE" id="PS50003">
    <property type="entry name" value="PH_DOMAIN"/>
    <property type="match status" value="1"/>
</dbReference>
<dbReference type="STRING" id="1314790.A0A1Y1YU04"/>
<gene>
    <name evidence="5" type="ORF">K493DRAFT_209598</name>
</gene>
<evidence type="ECO:0000259" key="4">
    <source>
        <dbReference type="PROSITE" id="PS50219"/>
    </source>
</evidence>
<dbReference type="PROSITE" id="PS50219">
    <property type="entry name" value="CNH"/>
    <property type="match status" value="1"/>
</dbReference>
<feature type="domain" description="CNH" evidence="4">
    <location>
        <begin position="176"/>
        <end position="474"/>
    </location>
</feature>
<dbReference type="Gene3D" id="2.30.29.30">
    <property type="entry name" value="Pleckstrin-homology domain (PH domain)/Phosphotyrosine-binding domain (PTB)"/>
    <property type="match status" value="1"/>
</dbReference>
<dbReference type="GO" id="GO:0005085">
    <property type="term" value="F:guanyl-nucleotide exchange factor activity"/>
    <property type="evidence" value="ECO:0007669"/>
    <property type="project" value="UniProtKB-KW"/>
</dbReference>
<reference evidence="5 6" key="1">
    <citation type="submission" date="2016-07" db="EMBL/GenBank/DDBJ databases">
        <title>Pervasive Adenine N6-methylation of Active Genes in Fungi.</title>
        <authorList>
            <consortium name="DOE Joint Genome Institute"/>
            <person name="Mondo S.J."/>
            <person name="Dannebaum R.O."/>
            <person name="Kuo R.C."/>
            <person name="Labutti K."/>
            <person name="Haridas S."/>
            <person name="Kuo A."/>
            <person name="Salamov A."/>
            <person name="Ahrendt S.R."/>
            <person name="Lipzen A."/>
            <person name="Sullivan W."/>
            <person name="Andreopoulos W.B."/>
            <person name="Clum A."/>
            <person name="Lindquist E."/>
            <person name="Daum C."/>
            <person name="Ramamoorthy G.K."/>
            <person name="Gryganskyi A."/>
            <person name="Culley D."/>
            <person name="Magnuson J.K."/>
            <person name="James T.Y."/>
            <person name="O'Malley M.A."/>
            <person name="Stajich J.E."/>
            <person name="Spatafora J.W."/>
            <person name="Visel A."/>
            <person name="Grigoriev I.V."/>
        </authorList>
    </citation>
    <scope>NUCLEOTIDE SEQUENCE [LARGE SCALE GENOMIC DNA]</scope>
    <source>
        <strain evidence="5 6">CBS 931.73</strain>
    </source>
</reference>
<dbReference type="InterPro" id="IPR052233">
    <property type="entry name" value="Rho-type_GEFs"/>
</dbReference>
<dbReference type="OrthoDB" id="2272012at2759"/>
<evidence type="ECO:0000256" key="1">
    <source>
        <dbReference type="ARBA" id="ARBA00022553"/>
    </source>
</evidence>
<dbReference type="EMBL" id="MCFE01000069">
    <property type="protein sequence ID" value="ORY01456.1"/>
    <property type="molecule type" value="Genomic_DNA"/>
</dbReference>
<dbReference type="SUPFAM" id="SSF50729">
    <property type="entry name" value="PH domain-like"/>
    <property type="match status" value="1"/>
</dbReference>
<dbReference type="PANTHER" id="PTHR46572">
    <property type="entry name" value="RHO1 GDP-GTP EXCHANGE PROTEIN 1-RELATED"/>
    <property type="match status" value="1"/>
</dbReference>
<protein>
    <submittedName>
        <fullName evidence="5">CNH-domain-containing protein</fullName>
    </submittedName>
</protein>
<evidence type="ECO:0000313" key="6">
    <source>
        <dbReference type="Proteomes" id="UP000193498"/>
    </source>
</evidence>
<keyword evidence="6" id="KW-1185">Reference proteome</keyword>
<dbReference type="SMART" id="SM00233">
    <property type="entry name" value="PH"/>
    <property type="match status" value="1"/>
</dbReference>
<dbReference type="InParanoid" id="A0A1Y1YU04"/>
<dbReference type="Proteomes" id="UP000193498">
    <property type="component" value="Unassembled WGS sequence"/>
</dbReference>
<comment type="caution">
    <text evidence="5">The sequence shown here is derived from an EMBL/GenBank/DDBJ whole genome shotgun (WGS) entry which is preliminary data.</text>
</comment>
<dbReference type="Pfam" id="PF00780">
    <property type="entry name" value="CNH"/>
    <property type="match status" value="1"/>
</dbReference>